<keyword evidence="4" id="KW-1185">Reference proteome</keyword>
<proteinExistence type="predicted"/>
<evidence type="ECO:0000313" key="3">
    <source>
        <dbReference type="EMBL" id="OIW22361.1"/>
    </source>
</evidence>
<organism evidence="3 4">
    <name type="scientific">Coniochaeta ligniaria NRRL 30616</name>
    <dbReference type="NCBI Taxonomy" id="1408157"/>
    <lineage>
        <taxon>Eukaryota</taxon>
        <taxon>Fungi</taxon>
        <taxon>Dikarya</taxon>
        <taxon>Ascomycota</taxon>
        <taxon>Pezizomycotina</taxon>
        <taxon>Sordariomycetes</taxon>
        <taxon>Sordariomycetidae</taxon>
        <taxon>Coniochaetales</taxon>
        <taxon>Coniochaetaceae</taxon>
        <taxon>Coniochaeta</taxon>
    </lineage>
</organism>
<dbReference type="Proteomes" id="UP000182658">
    <property type="component" value="Unassembled WGS sequence"/>
</dbReference>
<evidence type="ECO:0000256" key="1">
    <source>
        <dbReference type="SAM" id="MobiDB-lite"/>
    </source>
</evidence>
<dbReference type="EMBL" id="KV875119">
    <property type="protein sequence ID" value="OIW22361.1"/>
    <property type="molecule type" value="Genomic_DNA"/>
</dbReference>
<dbReference type="InParanoid" id="A0A1J7IMK7"/>
<name>A0A1J7IMK7_9PEZI</name>
<keyword evidence="2" id="KW-1133">Transmembrane helix</keyword>
<evidence type="ECO:0000256" key="2">
    <source>
        <dbReference type="SAM" id="Phobius"/>
    </source>
</evidence>
<feature type="compositionally biased region" description="Basic and acidic residues" evidence="1">
    <location>
        <begin position="159"/>
        <end position="170"/>
    </location>
</feature>
<keyword evidence="2" id="KW-0812">Transmembrane</keyword>
<feature type="transmembrane region" description="Helical" evidence="2">
    <location>
        <begin position="70"/>
        <end position="91"/>
    </location>
</feature>
<protein>
    <submittedName>
        <fullName evidence="3">Uncharacterized protein</fullName>
    </submittedName>
</protein>
<reference evidence="3 4" key="1">
    <citation type="submission" date="2016-10" db="EMBL/GenBank/DDBJ databases">
        <title>Draft genome sequence of Coniochaeta ligniaria NRRL30616, a lignocellulolytic fungus for bioabatement of inhibitors in plant biomass hydrolysates.</title>
        <authorList>
            <consortium name="DOE Joint Genome Institute"/>
            <person name="Jimenez D.J."/>
            <person name="Hector R.E."/>
            <person name="Riley R."/>
            <person name="Sun H."/>
            <person name="Grigoriev I.V."/>
            <person name="Van Elsas J.D."/>
            <person name="Nichols N.N."/>
        </authorList>
    </citation>
    <scope>NUCLEOTIDE SEQUENCE [LARGE SCALE GENOMIC DNA]</scope>
    <source>
        <strain evidence="3 4">NRRL 30616</strain>
    </source>
</reference>
<dbReference type="AlphaFoldDB" id="A0A1J7IMK7"/>
<keyword evidence="2" id="KW-0472">Membrane</keyword>
<accession>A0A1J7IMK7</accession>
<evidence type="ECO:0000313" key="4">
    <source>
        <dbReference type="Proteomes" id="UP000182658"/>
    </source>
</evidence>
<sequence>MVTGQSGVLSSGLSLVMANLNSAGQIDVVRKKGSISVAMYHRLDHRSKEAKGLRTSGPHIKEDTKRVRNVFGTTGYIIILLFGTLTVAGALRQALCNLKRELPDTTLAQVLGACHSAYVGFRKSRSARTGNTGVATVVRSALRGLSQDYWPENKGTKAKTAEDANEKAGRVEAAGGPALDNPEPTIDIEEEEPAVDLNQSVVETHPGFIERTAESPGPIRHSDDLLNQPLTPDSPGSFHLNDDMRSGQSVKALADVCRSHLLANPELNKVIKFHDLIKTPMPKTVLPTLHLSSICAIDVNVNVLGSGIFNVGVSTSTRDSGDKGWN</sequence>
<feature type="region of interest" description="Disordered" evidence="1">
    <location>
        <begin position="149"/>
        <end position="180"/>
    </location>
</feature>
<gene>
    <name evidence="3" type="ORF">CONLIGDRAFT_687640</name>
</gene>